<organism evidence="1">
    <name type="scientific">Spongospora subterranea</name>
    <dbReference type="NCBI Taxonomy" id="70186"/>
    <lineage>
        <taxon>Eukaryota</taxon>
        <taxon>Sar</taxon>
        <taxon>Rhizaria</taxon>
        <taxon>Endomyxa</taxon>
        <taxon>Phytomyxea</taxon>
        <taxon>Plasmodiophorida</taxon>
        <taxon>Plasmodiophoridae</taxon>
        <taxon>Spongospora</taxon>
    </lineage>
</organism>
<name>A0A0H5R6M9_9EUKA</name>
<protein>
    <submittedName>
        <fullName evidence="1">Uncharacterized protein</fullName>
    </submittedName>
</protein>
<feature type="non-terminal residue" evidence="1">
    <location>
        <position position="1"/>
    </location>
</feature>
<evidence type="ECO:0000313" key="1">
    <source>
        <dbReference type="EMBL" id="CRZ09437.1"/>
    </source>
</evidence>
<dbReference type="AlphaFoldDB" id="A0A0H5R6M9"/>
<reference evidence="1" key="1">
    <citation type="submission" date="2015-04" db="EMBL/GenBank/DDBJ databases">
        <title>The genome sequence of the plant pathogenic Rhizarian Plasmodiophora brassicae reveals insights in its biotrophic life cycle and the origin of chitin synthesis.</title>
        <authorList>
            <person name="Schwelm A."/>
            <person name="Fogelqvist J."/>
            <person name="Knaust A."/>
            <person name="Julke S."/>
            <person name="Lilja T."/>
            <person name="Dhandapani V."/>
            <person name="Bonilla-Rosso G."/>
            <person name="Karlsson M."/>
            <person name="Shevchenko A."/>
            <person name="Choi S.R."/>
            <person name="Kim H.G."/>
            <person name="Park J.Y."/>
            <person name="Lim Y.P."/>
            <person name="Ludwig-Muller J."/>
            <person name="Dixelius C."/>
        </authorList>
    </citation>
    <scope>NUCLEOTIDE SEQUENCE</scope>
    <source>
        <tissue evidence="1">Potato root galls</tissue>
    </source>
</reference>
<accession>A0A0H5R6M9</accession>
<dbReference type="EMBL" id="HACM01008995">
    <property type="protein sequence ID" value="CRZ09437.1"/>
    <property type="molecule type" value="Transcribed_RNA"/>
</dbReference>
<proteinExistence type="predicted"/>
<sequence>AIKVGCLMNQNELQRSFLAQGVPFVVGIVFRQYDNDHVGLDPRSAFIRDDLAIKSRYIEAGVVSTGVRNFNGERPRVELRFDILRWQFSDIDHVNINLYRRSFIRPGVFIDRGRWFRIVNGNRIGSD</sequence>